<reference evidence="10" key="2">
    <citation type="submission" date="2023-01" db="EMBL/GenBank/DDBJ databases">
        <title>Draft genome sequence of Sulfitobacter pacificus strain NBRC 109915.</title>
        <authorList>
            <person name="Sun Q."/>
            <person name="Mori K."/>
        </authorList>
    </citation>
    <scope>NUCLEOTIDE SEQUENCE</scope>
    <source>
        <strain evidence="10">NBRC 109915</strain>
    </source>
</reference>
<dbReference type="PANTHER" id="PTHR21087:SF16">
    <property type="entry name" value="SHIKIMATE KINASE 1, CHLOROPLASTIC"/>
    <property type="match status" value="1"/>
</dbReference>
<feature type="binding site" evidence="7">
    <location>
        <position position="217"/>
    </location>
    <ligand>
        <name>substrate</name>
    </ligand>
</feature>
<dbReference type="EMBL" id="BSNL01000001">
    <property type="protein sequence ID" value="GLQ25267.1"/>
    <property type="molecule type" value="Genomic_DNA"/>
</dbReference>
<sequence>MRAENRAAGPRMTQQVAKMSRSSSKPPDPGTRMIQTLAAKVAMLRKQRGLSRRVLSERSGVSPRYLAQLEAGEGNISVLLLQRVAGALDVRIEALLTEQAPLDHDVLRVAALYHQAPEEVQQRVCSMLAPQNPRLLRAGRICLIGLRGAGKSTLGARAGQALGIPFVELNREVEAAADMPLAEVMAFYGEAGYRKLEAEALERVSARHDRMILAVAGGIVAEESTFAHLLERFHTVWIRTSPAEHMQRVRGQGDHRPMQGNPAAMAHLKDLLQARSPLYERAEAQVDTSNRTVGSSLNTLLAAVAKHQFLDIGR</sequence>
<dbReference type="PANTHER" id="PTHR21087">
    <property type="entry name" value="SHIKIMATE KINASE"/>
    <property type="match status" value="1"/>
</dbReference>
<keyword evidence="5 7" id="KW-0067">ATP-binding</keyword>
<keyword evidence="1 7" id="KW-0028">Amino-acid biosynthesis</keyword>
<feature type="binding site" evidence="7">
    <location>
        <position position="256"/>
    </location>
    <ligand>
        <name>ATP</name>
        <dbReference type="ChEBI" id="CHEBI:30616"/>
    </ligand>
</feature>
<comment type="subcellular location">
    <subcellularLocation>
        <location evidence="7">Cytoplasm</location>
    </subcellularLocation>
</comment>
<organism evidence="10 11">
    <name type="scientific">Sulfitobacter pacificus</name>
    <dbReference type="NCBI Taxonomy" id="1499314"/>
    <lineage>
        <taxon>Bacteria</taxon>
        <taxon>Pseudomonadati</taxon>
        <taxon>Pseudomonadota</taxon>
        <taxon>Alphaproteobacteria</taxon>
        <taxon>Rhodobacterales</taxon>
        <taxon>Roseobacteraceae</taxon>
        <taxon>Sulfitobacter</taxon>
    </lineage>
</organism>
<dbReference type="HAMAP" id="MF_00109">
    <property type="entry name" value="Shikimate_kinase"/>
    <property type="match status" value="1"/>
</dbReference>
<evidence type="ECO:0000256" key="6">
    <source>
        <dbReference type="ARBA" id="ARBA00023141"/>
    </source>
</evidence>
<gene>
    <name evidence="10" type="primary">aroK_1</name>
    <name evidence="7" type="synonym">aroK</name>
    <name evidence="10" type="ORF">GCM10007927_00700</name>
</gene>
<dbReference type="GO" id="GO:0016301">
    <property type="term" value="F:kinase activity"/>
    <property type="evidence" value="ECO:0007669"/>
    <property type="project" value="UniProtKB-KW"/>
</dbReference>
<feature type="domain" description="HTH cro/C1-type" evidence="9">
    <location>
        <begin position="41"/>
        <end position="95"/>
    </location>
</feature>
<dbReference type="Gene3D" id="3.40.50.300">
    <property type="entry name" value="P-loop containing nucleotide triphosphate hydrolases"/>
    <property type="match status" value="1"/>
</dbReference>
<evidence type="ECO:0000313" key="10">
    <source>
        <dbReference type="EMBL" id="GLQ25267.1"/>
    </source>
</evidence>
<accession>A0ABQ5VFD2</accession>
<dbReference type="Pfam" id="PF01381">
    <property type="entry name" value="HTH_3"/>
    <property type="match status" value="1"/>
</dbReference>
<evidence type="ECO:0000256" key="8">
    <source>
        <dbReference type="SAM" id="MobiDB-lite"/>
    </source>
</evidence>
<dbReference type="SUPFAM" id="SSF52540">
    <property type="entry name" value="P-loop containing nucleoside triphosphate hydrolases"/>
    <property type="match status" value="1"/>
</dbReference>
<comment type="pathway">
    <text evidence="7">Metabolic intermediate biosynthesis; chorismate biosynthesis; chorismate from D-erythrose 4-phosphate and phosphoenolpyruvate: step 5/7.</text>
</comment>
<reference evidence="10" key="1">
    <citation type="journal article" date="2014" name="Int. J. Syst. Evol. Microbiol.">
        <title>Complete genome of a new Firmicutes species belonging to the dominant human colonic microbiota ('Ruminococcus bicirculans') reveals two chromosomes and a selective capacity to utilize plant glucans.</title>
        <authorList>
            <consortium name="NISC Comparative Sequencing Program"/>
            <person name="Wegmann U."/>
            <person name="Louis P."/>
            <person name="Goesmann A."/>
            <person name="Henrissat B."/>
            <person name="Duncan S.H."/>
            <person name="Flint H.J."/>
        </authorList>
    </citation>
    <scope>NUCLEOTIDE SEQUENCE</scope>
    <source>
        <strain evidence="10">NBRC 109915</strain>
    </source>
</reference>
<dbReference type="PRINTS" id="PR01100">
    <property type="entry name" value="SHIKIMTKNASE"/>
</dbReference>
<keyword evidence="7" id="KW-0479">Metal-binding</keyword>
<dbReference type="InterPro" id="IPR027417">
    <property type="entry name" value="P-loop_NTPase"/>
</dbReference>
<dbReference type="SMART" id="SM00530">
    <property type="entry name" value="HTH_XRE"/>
    <property type="match status" value="1"/>
</dbReference>
<evidence type="ECO:0000256" key="7">
    <source>
        <dbReference type="HAMAP-Rule" id="MF_00109"/>
    </source>
</evidence>
<feature type="binding site" evidence="7">
    <location>
        <position position="194"/>
    </location>
    <ligand>
        <name>substrate</name>
    </ligand>
</feature>
<evidence type="ECO:0000256" key="1">
    <source>
        <dbReference type="ARBA" id="ARBA00022605"/>
    </source>
</evidence>
<feature type="binding site" evidence="7">
    <location>
        <position position="275"/>
    </location>
    <ligand>
        <name>substrate</name>
    </ligand>
</feature>
<dbReference type="InterPro" id="IPR000623">
    <property type="entry name" value="Shikimate_kinase/TSH1"/>
</dbReference>
<feature type="binding site" evidence="7">
    <location>
        <position position="291"/>
    </location>
    <ligand>
        <name>ATP</name>
        <dbReference type="ChEBI" id="CHEBI:30616"/>
    </ligand>
</feature>
<feature type="compositionally biased region" description="Polar residues" evidence="8">
    <location>
        <begin position="12"/>
        <end position="25"/>
    </location>
</feature>
<evidence type="ECO:0000256" key="3">
    <source>
        <dbReference type="ARBA" id="ARBA00022741"/>
    </source>
</evidence>
<keyword evidence="4 7" id="KW-0418">Kinase</keyword>
<dbReference type="PROSITE" id="PS50943">
    <property type="entry name" value="HTH_CROC1"/>
    <property type="match status" value="1"/>
</dbReference>
<dbReference type="SUPFAM" id="SSF47413">
    <property type="entry name" value="lambda repressor-like DNA-binding domains"/>
    <property type="match status" value="1"/>
</dbReference>
<evidence type="ECO:0000256" key="4">
    <source>
        <dbReference type="ARBA" id="ARBA00022777"/>
    </source>
</evidence>
<evidence type="ECO:0000259" key="9">
    <source>
        <dbReference type="PROSITE" id="PS50943"/>
    </source>
</evidence>
<evidence type="ECO:0000256" key="2">
    <source>
        <dbReference type="ARBA" id="ARBA00022679"/>
    </source>
</evidence>
<keyword evidence="7" id="KW-0460">Magnesium</keyword>
<keyword evidence="6 7" id="KW-0057">Aromatic amino acid biosynthesis</keyword>
<keyword evidence="2 7" id="KW-0808">Transferase</keyword>
<dbReference type="CDD" id="cd00093">
    <property type="entry name" value="HTH_XRE"/>
    <property type="match status" value="1"/>
</dbReference>
<feature type="binding site" evidence="7">
    <location>
        <position position="152"/>
    </location>
    <ligand>
        <name>Mg(2+)</name>
        <dbReference type="ChEBI" id="CHEBI:18420"/>
    </ligand>
</feature>
<dbReference type="CDD" id="cd00464">
    <property type="entry name" value="SK"/>
    <property type="match status" value="1"/>
</dbReference>
<dbReference type="Pfam" id="PF01202">
    <property type="entry name" value="SKI"/>
    <property type="match status" value="1"/>
</dbReference>
<dbReference type="NCBIfam" id="NF006015">
    <property type="entry name" value="PRK08154.1"/>
    <property type="match status" value="1"/>
</dbReference>
<evidence type="ECO:0000313" key="11">
    <source>
        <dbReference type="Proteomes" id="UP001161388"/>
    </source>
</evidence>
<dbReference type="Gene3D" id="1.10.260.40">
    <property type="entry name" value="lambda repressor-like DNA-binding domains"/>
    <property type="match status" value="1"/>
</dbReference>
<feature type="binding site" evidence="7">
    <location>
        <begin position="148"/>
        <end position="153"/>
    </location>
    <ligand>
        <name>ATP</name>
        <dbReference type="ChEBI" id="CHEBI:30616"/>
    </ligand>
</feature>
<protein>
    <recommendedName>
        <fullName evidence="7">Shikimate kinase</fullName>
        <shortName evidence="7">SK</shortName>
        <ecNumber evidence="7">2.7.1.71</ecNumber>
    </recommendedName>
</protein>
<proteinExistence type="inferred from homology"/>
<feature type="region of interest" description="Disordered" evidence="8">
    <location>
        <begin position="1"/>
        <end position="31"/>
    </location>
</feature>
<comment type="caution">
    <text evidence="10">The sequence shown here is derived from an EMBL/GenBank/DDBJ whole genome shotgun (WGS) entry which is preliminary data.</text>
</comment>
<keyword evidence="11" id="KW-1185">Reference proteome</keyword>
<keyword evidence="3 7" id="KW-0547">Nucleotide-binding</keyword>
<dbReference type="InterPro" id="IPR031322">
    <property type="entry name" value="Shikimate/glucono_kinase"/>
</dbReference>
<dbReference type="InterPro" id="IPR010982">
    <property type="entry name" value="Lambda_DNA-bd_dom_sf"/>
</dbReference>
<comment type="cofactor">
    <cofactor evidence="7">
        <name>Mg(2+)</name>
        <dbReference type="ChEBI" id="CHEBI:18420"/>
    </cofactor>
    <text evidence="7">Binds 1 Mg(2+) ion per subunit.</text>
</comment>
<dbReference type="InterPro" id="IPR001387">
    <property type="entry name" value="Cro/C1-type_HTH"/>
</dbReference>
<comment type="function">
    <text evidence="7">Catalyzes the specific phosphorylation of the 3-hydroxyl group of shikimic acid using ATP as a cosubstrate.</text>
</comment>
<comment type="catalytic activity">
    <reaction evidence="7">
        <text>shikimate + ATP = 3-phosphoshikimate + ADP + H(+)</text>
        <dbReference type="Rhea" id="RHEA:13121"/>
        <dbReference type="ChEBI" id="CHEBI:15378"/>
        <dbReference type="ChEBI" id="CHEBI:30616"/>
        <dbReference type="ChEBI" id="CHEBI:36208"/>
        <dbReference type="ChEBI" id="CHEBI:145989"/>
        <dbReference type="ChEBI" id="CHEBI:456216"/>
        <dbReference type="EC" id="2.7.1.71"/>
    </reaction>
</comment>
<dbReference type="Proteomes" id="UP001161388">
    <property type="component" value="Unassembled WGS sequence"/>
</dbReference>
<keyword evidence="7" id="KW-0963">Cytoplasm</keyword>
<comment type="similarity">
    <text evidence="7">Belongs to the shikimate kinase family.</text>
</comment>
<evidence type="ECO:0000256" key="5">
    <source>
        <dbReference type="ARBA" id="ARBA00022840"/>
    </source>
</evidence>
<name>A0ABQ5VFD2_9RHOB</name>
<comment type="caution">
    <text evidence="7">Lacks conserved residue(s) required for the propagation of feature annotation.</text>
</comment>
<comment type="subunit">
    <text evidence="7">Monomer.</text>
</comment>
<dbReference type="EC" id="2.7.1.71" evidence="7"/>